<evidence type="ECO:0000256" key="8">
    <source>
        <dbReference type="ARBA" id="ARBA00023264"/>
    </source>
</evidence>
<evidence type="ECO:0000313" key="11">
    <source>
        <dbReference type="Proteomes" id="UP000317158"/>
    </source>
</evidence>
<dbReference type="Gene3D" id="3.20.20.390">
    <property type="entry name" value="FMN-linked oxidoreductases"/>
    <property type="match status" value="1"/>
</dbReference>
<dbReference type="GO" id="GO:0120536">
    <property type="term" value="F:heptaprenylglyceryl phosphate synthase activity"/>
    <property type="evidence" value="ECO:0007669"/>
    <property type="project" value="UniProtKB-ARBA"/>
</dbReference>
<evidence type="ECO:0000256" key="2">
    <source>
        <dbReference type="ARBA" id="ARBA00022516"/>
    </source>
</evidence>
<evidence type="ECO:0000256" key="5">
    <source>
        <dbReference type="ARBA" id="ARBA00022842"/>
    </source>
</evidence>
<dbReference type="SUPFAM" id="SSF51395">
    <property type="entry name" value="FMN-linked oxidoreductases"/>
    <property type="match status" value="1"/>
</dbReference>
<dbReference type="InterPro" id="IPR039074">
    <property type="entry name" value="GGGP/HepGP_synthase_I"/>
</dbReference>
<keyword evidence="8" id="KW-1208">Phospholipid metabolism</keyword>
<dbReference type="PANTHER" id="PTHR40029">
    <property type="match status" value="1"/>
</dbReference>
<organism evidence="10 11">
    <name type="scientific">Methanoliparum thermophilum</name>
    <dbReference type="NCBI Taxonomy" id="2491083"/>
    <lineage>
        <taxon>Archaea</taxon>
        <taxon>Methanobacteriati</taxon>
        <taxon>Methanobacteriota</taxon>
        <taxon>Candidatus Methanoliparia</taxon>
        <taxon>Candidatus Methanoliparales</taxon>
        <taxon>Candidatus Methanoliparaceae</taxon>
        <taxon>Candidatus Methanoliparum</taxon>
    </lineage>
</organism>
<evidence type="ECO:0000256" key="9">
    <source>
        <dbReference type="ARBA" id="ARBA00047288"/>
    </source>
</evidence>
<dbReference type="EMBL" id="RXIF01000002">
    <property type="protein sequence ID" value="RZN65562.1"/>
    <property type="molecule type" value="Genomic_DNA"/>
</dbReference>
<evidence type="ECO:0000256" key="4">
    <source>
        <dbReference type="ARBA" id="ARBA00022723"/>
    </source>
</evidence>
<dbReference type="GO" id="GO:0046474">
    <property type="term" value="P:glycerophospholipid biosynthetic process"/>
    <property type="evidence" value="ECO:0007669"/>
    <property type="project" value="TreeGrafter"/>
</dbReference>
<evidence type="ECO:0000256" key="7">
    <source>
        <dbReference type="ARBA" id="ARBA00023209"/>
    </source>
</evidence>
<proteinExistence type="predicted"/>
<comment type="catalytic activity">
    <reaction evidence="9">
        <text>sn-glycerol 1-phosphate + (2E,6E,10E)-geranylgeranyl diphosphate = sn-3-O-(geranylgeranyl)glycerol 1-phosphate + diphosphate</text>
        <dbReference type="Rhea" id="RHEA:23404"/>
        <dbReference type="ChEBI" id="CHEBI:33019"/>
        <dbReference type="ChEBI" id="CHEBI:57677"/>
        <dbReference type="ChEBI" id="CHEBI:57685"/>
        <dbReference type="ChEBI" id="CHEBI:58756"/>
        <dbReference type="EC" id="2.5.1.41"/>
    </reaction>
</comment>
<name>A0A520KU04_METT2</name>
<gene>
    <name evidence="10" type="ORF">EF806_00710</name>
</gene>
<keyword evidence="4" id="KW-0479">Metal-binding</keyword>
<dbReference type="InterPro" id="IPR008205">
    <property type="entry name" value="GGGP_HepGP_synthase"/>
</dbReference>
<keyword evidence="5" id="KW-0460">Magnesium</keyword>
<evidence type="ECO:0000313" key="10">
    <source>
        <dbReference type="EMBL" id="RZN65562.1"/>
    </source>
</evidence>
<dbReference type="GO" id="GO:0047294">
    <property type="term" value="F:phosphoglycerol geranylgeranyltransferase activity"/>
    <property type="evidence" value="ECO:0007669"/>
    <property type="project" value="UniProtKB-EC"/>
</dbReference>
<sequence>MWTSWKHITKLDPDKKNTKKIIKTVINSGTDAIMISGTLGVNKENALRLYNMIKDYDIPKIQEPSSPYCILDDVDYIFVPSVLNSIDAKWICSYHKDWIRNQNFDMQWDKIIPEAYIVLNQNSAVCRLTRAIYDLDIKDIVAYSMMAERFFKFPIIYIEYSGSYGNKEVVKTVKESIKDAKLFYGGGINNKERANEMRKYATIVVGNVVYEDLDAYLSTI</sequence>
<dbReference type="PANTHER" id="PTHR40029:SF2">
    <property type="entry name" value="HEPTAPRENYLGLYCERYL PHOSPHATE SYNTHASE"/>
    <property type="match status" value="1"/>
</dbReference>
<dbReference type="CDD" id="cd02812">
    <property type="entry name" value="PcrB_like"/>
    <property type="match status" value="1"/>
</dbReference>
<evidence type="ECO:0000256" key="3">
    <source>
        <dbReference type="ARBA" id="ARBA00022679"/>
    </source>
</evidence>
<dbReference type="Pfam" id="PF01884">
    <property type="entry name" value="PcrB"/>
    <property type="match status" value="1"/>
</dbReference>
<accession>A0A520KU04</accession>
<keyword evidence="3 10" id="KW-0808">Transferase</keyword>
<dbReference type="EC" id="2.5.1.41" evidence="1"/>
<dbReference type="GO" id="GO:0046872">
    <property type="term" value="F:metal ion binding"/>
    <property type="evidence" value="ECO:0007669"/>
    <property type="project" value="UniProtKB-KW"/>
</dbReference>
<reference evidence="10 11" key="1">
    <citation type="journal article" date="2019" name="Nat. Microbiol.">
        <title>Wide diversity of methane and short-chain alkane metabolisms in uncultured archaea.</title>
        <authorList>
            <person name="Borrel G."/>
            <person name="Adam P.S."/>
            <person name="McKay L.J."/>
            <person name="Chen L.X."/>
            <person name="Sierra-Garcia I.N."/>
            <person name="Sieber C.M."/>
            <person name="Letourneur Q."/>
            <person name="Ghozlane A."/>
            <person name="Andersen G.L."/>
            <person name="Li W.J."/>
            <person name="Hallam S.J."/>
            <person name="Muyzer G."/>
            <person name="de Oliveira V.M."/>
            <person name="Inskeep W.P."/>
            <person name="Banfield J.F."/>
            <person name="Gribaldo S."/>
        </authorList>
    </citation>
    <scope>NUCLEOTIDE SEQUENCE [LARGE SCALE GENOMIC DNA]</scope>
    <source>
        <strain evidence="10">NM1a</strain>
    </source>
</reference>
<keyword evidence="6" id="KW-0443">Lipid metabolism</keyword>
<dbReference type="InterPro" id="IPR038597">
    <property type="entry name" value="GGGP/HepGP_synthase_sf"/>
</dbReference>
<comment type="caution">
    <text evidence="10">The sequence shown here is derived from an EMBL/GenBank/DDBJ whole genome shotgun (WGS) entry which is preliminary data.</text>
</comment>
<keyword evidence="7" id="KW-0594">Phospholipid biosynthesis</keyword>
<evidence type="ECO:0000256" key="1">
    <source>
        <dbReference type="ARBA" id="ARBA00012676"/>
    </source>
</evidence>
<protein>
    <recommendedName>
        <fullName evidence="1">phosphoglycerol geranylgeranyltransferase</fullName>
        <ecNumber evidence="1">2.5.1.41</ecNumber>
    </recommendedName>
</protein>
<dbReference type="NCBIfam" id="TIGR01768">
    <property type="entry name" value="GGGP-family"/>
    <property type="match status" value="1"/>
</dbReference>
<dbReference type="NCBIfam" id="NF003199">
    <property type="entry name" value="PRK04169.1-3"/>
    <property type="match status" value="1"/>
</dbReference>
<dbReference type="AlphaFoldDB" id="A0A520KU04"/>
<dbReference type="Proteomes" id="UP000317158">
    <property type="component" value="Unassembled WGS sequence"/>
</dbReference>
<evidence type="ECO:0000256" key="6">
    <source>
        <dbReference type="ARBA" id="ARBA00023098"/>
    </source>
</evidence>
<keyword evidence="2" id="KW-0444">Lipid biosynthesis</keyword>